<accession>A0ABQ3AU84</accession>
<keyword evidence="3" id="KW-1185">Reference proteome</keyword>
<proteinExistence type="predicted"/>
<gene>
    <name evidence="2" type="ORF">GCM10007071_10390</name>
</gene>
<comment type="caution">
    <text evidence="2">The sequence shown here is derived from an EMBL/GenBank/DDBJ whole genome shotgun (WGS) entry which is preliminary data.</text>
</comment>
<feature type="region of interest" description="Disordered" evidence="1">
    <location>
        <begin position="159"/>
        <end position="180"/>
    </location>
</feature>
<sequence length="180" mass="20531">MPQGIPNFLDIEFFQNDELFFPTAIAWSLEDGRMKTVVIEPDESWLPQDAELADDELLYLREQGVPLIELARALHEDLPDKTVYTDGLDPDETLVDLIFDAIQMPVPFELAPVEELIPGIDRETLEDQRRDLMFEQSLEPQLPENGVYALLLLAQQEGLVEAQEHPPENDGDGSIDEEEW</sequence>
<evidence type="ECO:0000256" key="1">
    <source>
        <dbReference type="SAM" id="MobiDB-lite"/>
    </source>
</evidence>
<feature type="compositionally biased region" description="Acidic residues" evidence="1">
    <location>
        <begin position="169"/>
        <end position="180"/>
    </location>
</feature>
<protein>
    <submittedName>
        <fullName evidence="2">Uncharacterized protein</fullName>
    </submittedName>
</protein>
<evidence type="ECO:0000313" key="2">
    <source>
        <dbReference type="EMBL" id="GGY65549.1"/>
    </source>
</evidence>
<dbReference type="RefSeq" id="WP_189573855.1">
    <property type="nucleotide sequence ID" value="NZ_BMXV01000002.1"/>
</dbReference>
<reference evidence="3" key="1">
    <citation type="journal article" date="2019" name="Int. J. Syst. Evol. Microbiol.">
        <title>The Global Catalogue of Microorganisms (GCM) 10K type strain sequencing project: providing services to taxonomists for standard genome sequencing and annotation.</title>
        <authorList>
            <consortium name="The Broad Institute Genomics Platform"/>
            <consortium name="The Broad Institute Genome Sequencing Center for Infectious Disease"/>
            <person name="Wu L."/>
            <person name="Ma J."/>
        </authorList>
    </citation>
    <scope>NUCLEOTIDE SEQUENCE [LARGE SCALE GENOMIC DNA]</scope>
    <source>
        <strain evidence="3">KCTC 22280</strain>
    </source>
</reference>
<dbReference type="Proteomes" id="UP000601597">
    <property type="component" value="Unassembled WGS sequence"/>
</dbReference>
<dbReference type="EMBL" id="BMXV01000002">
    <property type="protein sequence ID" value="GGY65549.1"/>
    <property type="molecule type" value="Genomic_DNA"/>
</dbReference>
<name>A0ABQ3AU84_9GAMM</name>
<evidence type="ECO:0000313" key="3">
    <source>
        <dbReference type="Proteomes" id="UP000601597"/>
    </source>
</evidence>
<organism evidence="2 3">
    <name type="scientific">Marinobacter zhanjiangensis</name>
    <dbReference type="NCBI Taxonomy" id="578215"/>
    <lineage>
        <taxon>Bacteria</taxon>
        <taxon>Pseudomonadati</taxon>
        <taxon>Pseudomonadota</taxon>
        <taxon>Gammaproteobacteria</taxon>
        <taxon>Pseudomonadales</taxon>
        <taxon>Marinobacteraceae</taxon>
        <taxon>Marinobacter</taxon>
    </lineage>
</organism>